<organism evidence="3 4">
    <name type="scientific">Hyphomonas polymorpha PS728</name>
    <dbReference type="NCBI Taxonomy" id="1280954"/>
    <lineage>
        <taxon>Bacteria</taxon>
        <taxon>Pseudomonadati</taxon>
        <taxon>Pseudomonadota</taxon>
        <taxon>Alphaproteobacteria</taxon>
        <taxon>Hyphomonadales</taxon>
        <taxon>Hyphomonadaceae</taxon>
        <taxon>Hyphomonas</taxon>
    </lineage>
</organism>
<dbReference type="PANTHER" id="PTHR43143">
    <property type="entry name" value="METALLOPHOSPHOESTERASE, CALCINEURIN SUPERFAMILY"/>
    <property type="match status" value="1"/>
</dbReference>
<gene>
    <name evidence="3" type="ORF">HPO_16098</name>
</gene>
<feature type="domain" description="Calcineurin-like phosphoesterase" evidence="2">
    <location>
        <begin position="41"/>
        <end position="226"/>
    </location>
</feature>
<feature type="signal peptide" evidence="1">
    <location>
        <begin position="1"/>
        <end position="33"/>
    </location>
</feature>
<dbReference type="eggNOG" id="COG1409">
    <property type="taxonomic scope" value="Bacteria"/>
</dbReference>
<evidence type="ECO:0000313" key="3">
    <source>
        <dbReference type="EMBL" id="KCZ97240.1"/>
    </source>
</evidence>
<name>A0A062VAN4_9PROT</name>
<keyword evidence="4" id="KW-1185">Reference proteome</keyword>
<protein>
    <submittedName>
        <fullName evidence="3">Ser/Thr protein phosphatase, calcineurin-like superfamily</fullName>
    </submittedName>
</protein>
<comment type="caution">
    <text evidence="3">The sequence shown here is derived from an EMBL/GenBank/DDBJ whole genome shotgun (WGS) entry which is preliminary data.</text>
</comment>
<keyword evidence="1" id="KW-0732">Signal</keyword>
<feature type="chain" id="PRO_5001619640" evidence="1">
    <location>
        <begin position="34"/>
        <end position="300"/>
    </location>
</feature>
<dbReference type="EMBL" id="ARYM01000023">
    <property type="protein sequence ID" value="KCZ97240.1"/>
    <property type="molecule type" value="Genomic_DNA"/>
</dbReference>
<dbReference type="PROSITE" id="PS51257">
    <property type="entry name" value="PROKAR_LIPOPROTEIN"/>
    <property type="match status" value="1"/>
</dbReference>
<dbReference type="Gene3D" id="3.60.21.10">
    <property type="match status" value="1"/>
</dbReference>
<dbReference type="AlphaFoldDB" id="A0A062VAN4"/>
<dbReference type="GO" id="GO:0016787">
    <property type="term" value="F:hydrolase activity"/>
    <property type="evidence" value="ECO:0007669"/>
    <property type="project" value="InterPro"/>
</dbReference>
<evidence type="ECO:0000256" key="1">
    <source>
        <dbReference type="SAM" id="SignalP"/>
    </source>
</evidence>
<evidence type="ECO:0000313" key="4">
    <source>
        <dbReference type="Proteomes" id="UP000027100"/>
    </source>
</evidence>
<dbReference type="Pfam" id="PF00149">
    <property type="entry name" value="Metallophos"/>
    <property type="match status" value="1"/>
</dbReference>
<dbReference type="InterPro" id="IPR029052">
    <property type="entry name" value="Metallo-depent_PP-like"/>
</dbReference>
<dbReference type="STRING" id="1280954.HPO_16098"/>
<sequence length="300" mass="32876">MIRFRTQPLRHLLVAAQMAALSLVAACATPVPAPVEAVALRFAVLGDAEPKPLAEFPNMAGAVADVNALAGRERMDFVVGVGDIAHKGTLLQYEAATPVLQALTLPFYPIMGNEEYGSTEERFLEFANLWNEGKATFDSRRYVQDEGPVVMVYASPDFSREFNDEGVAWMLEAVQAAAPKPVMLIVHGAQVGVYPENADKGIANPRFAEVVAQPNLAAVISGDLHMDMDRVDHSKQIGHVHYLHIPALERTKIPDETRHTPMYRVFTVTESGRVVVDTYEVGNLQPLARHAYSFDLPAAE</sequence>
<dbReference type="PANTHER" id="PTHR43143:SF1">
    <property type="entry name" value="SERINE_THREONINE-PROTEIN PHOSPHATASE CPPED1"/>
    <property type="match status" value="1"/>
</dbReference>
<dbReference type="InterPro" id="IPR004843">
    <property type="entry name" value="Calcineurin-like_PHP"/>
</dbReference>
<dbReference type="SUPFAM" id="SSF56300">
    <property type="entry name" value="Metallo-dependent phosphatases"/>
    <property type="match status" value="1"/>
</dbReference>
<dbReference type="InterPro" id="IPR051918">
    <property type="entry name" value="STPP_CPPED1"/>
</dbReference>
<proteinExistence type="predicted"/>
<dbReference type="PATRIC" id="fig|1280954.3.peg.3249"/>
<evidence type="ECO:0000259" key="2">
    <source>
        <dbReference type="Pfam" id="PF00149"/>
    </source>
</evidence>
<accession>A0A062VAN4</accession>
<dbReference type="Proteomes" id="UP000027100">
    <property type="component" value="Unassembled WGS sequence"/>
</dbReference>
<dbReference type="RefSeq" id="WP_051612694.1">
    <property type="nucleotide sequence ID" value="NZ_ARYM01000023.1"/>
</dbReference>
<reference evidence="3 4" key="1">
    <citation type="journal article" date="2014" name="Antonie Van Leeuwenhoek">
        <title>Hyphomonas beringensis sp. nov. and Hyphomonas chukchiensis sp. nov., isolated from surface seawater of the Bering Sea and Chukchi Sea.</title>
        <authorList>
            <person name="Li C."/>
            <person name="Lai Q."/>
            <person name="Li G."/>
            <person name="Dong C."/>
            <person name="Wang J."/>
            <person name="Liao Y."/>
            <person name="Shao Z."/>
        </authorList>
    </citation>
    <scope>NUCLEOTIDE SEQUENCE [LARGE SCALE GENOMIC DNA]</scope>
    <source>
        <strain evidence="3 4">PS728</strain>
    </source>
</reference>